<dbReference type="AlphaFoldDB" id="A0A3L6RD61"/>
<protein>
    <submittedName>
        <fullName evidence="2">Uncharacterized protein</fullName>
    </submittedName>
</protein>
<evidence type="ECO:0000313" key="3">
    <source>
        <dbReference type="Proteomes" id="UP000275267"/>
    </source>
</evidence>
<gene>
    <name evidence="2" type="ORF">C2845_PM06G16940</name>
</gene>
<name>A0A3L6RD61_PANMI</name>
<organism evidence="2 3">
    <name type="scientific">Panicum miliaceum</name>
    <name type="common">Proso millet</name>
    <name type="synonym">Broomcorn millet</name>
    <dbReference type="NCBI Taxonomy" id="4540"/>
    <lineage>
        <taxon>Eukaryota</taxon>
        <taxon>Viridiplantae</taxon>
        <taxon>Streptophyta</taxon>
        <taxon>Embryophyta</taxon>
        <taxon>Tracheophyta</taxon>
        <taxon>Spermatophyta</taxon>
        <taxon>Magnoliopsida</taxon>
        <taxon>Liliopsida</taxon>
        <taxon>Poales</taxon>
        <taxon>Poaceae</taxon>
        <taxon>PACMAD clade</taxon>
        <taxon>Panicoideae</taxon>
        <taxon>Panicodae</taxon>
        <taxon>Paniceae</taxon>
        <taxon>Panicinae</taxon>
        <taxon>Panicum</taxon>
        <taxon>Panicum sect. Panicum</taxon>
    </lineage>
</organism>
<dbReference type="Proteomes" id="UP000275267">
    <property type="component" value="Unassembled WGS sequence"/>
</dbReference>
<dbReference type="EMBL" id="PQIB02000009">
    <property type="protein sequence ID" value="RLN00416.1"/>
    <property type="molecule type" value="Genomic_DNA"/>
</dbReference>
<reference evidence="3" key="1">
    <citation type="journal article" date="2019" name="Nat. Commun.">
        <title>The genome of broomcorn millet.</title>
        <authorList>
            <person name="Zou C."/>
            <person name="Miki D."/>
            <person name="Li D."/>
            <person name="Tang Q."/>
            <person name="Xiao L."/>
            <person name="Rajput S."/>
            <person name="Deng P."/>
            <person name="Jia W."/>
            <person name="Huang R."/>
            <person name="Zhang M."/>
            <person name="Sun Y."/>
            <person name="Hu J."/>
            <person name="Fu X."/>
            <person name="Schnable P.S."/>
            <person name="Li F."/>
            <person name="Zhang H."/>
            <person name="Feng B."/>
            <person name="Zhu X."/>
            <person name="Liu R."/>
            <person name="Schnable J.C."/>
            <person name="Zhu J.-K."/>
            <person name="Zhang H."/>
        </authorList>
    </citation>
    <scope>NUCLEOTIDE SEQUENCE [LARGE SCALE GENOMIC DNA]</scope>
</reference>
<proteinExistence type="predicted"/>
<keyword evidence="3" id="KW-1185">Reference proteome</keyword>
<sequence length="116" mass="11806">MPLPLEAPLPPGGDVAFALLRRKLAGARFHDADIYAADPATLTAAHRPAPPARKGEGGSWFFFTHVRPKSASDSRKSRRARGTPSARPGACSTASATALATASTSRTSAGPAGAAA</sequence>
<dbReference type="InterPro" id="IPR036093">
    <property type="entry name" value="NAC_dom_sf"/>
</dbReference>
<dbReference type="OrthoDB" id="694317at2759"/>
<dbReference type="Gene3D" id="2.170.150.80">
    <property type="entry name" value="NAC domain"/>
    <property type="match status" value="1"/>
</dbReference>
<dbReference type="GO" id="GO:0003677">
    <property type="term" value="F:DNA binding"/>
    <property type="evidence" value="ECO:0007669"/>
    <property type="project" value="InterPro"/>
</dbReference>
<dbReference type="SUPFAM" id="SSF101941">
    <property type="entry name" value="NAC domain"/>
    <property type="match status" value="1"/>
</dbReference>
<evidence type="ECO:0000256" key="1">
    <source>
        <dbReference type="SAM" id="MobiDB-lite"/>
    </source>
</evidence>
<evidence type="ECO:0000313" key="2">
    <source>
        <dbReference type="EMBL" id="RLN00416.1"/>
    </source>
</evidence>
<accession>A0A3L6RD61</accession>
<feature type="compositionally biased region" description="Low complexity" evidence="1">
    <location>
        <begin position="89"/>
        <end position="116"/>
    </location>
</feature>
<comment type="caution">
    <text evidence="2">The sequence shown here is derived from an EMBL/GenBank/DDBJ whole genome shotgun (WGS) entry which is preliminary data.</text>
</comment>
<dbReference type="GO" id="GO:0006355">
    <property type="term" value="P:regulation of DNA-templated transcription"/>
    <property type="evidence" value="ECO:0007669"/>
    <property type="project" value="InterPro"/>
</dbReference>
<feature type="region of interest" description="Disordered" evidence="1">
    <location>
        <begin position="68"/>
        <end position="116"/>
    </location>
</feature>